<dbReference type="GO" id="GO:0003697">
    <property type="term" value="F:single-stranded DNA binding"/>
    <property type="evidence" value="ECO:0007669"/>
    <property type="project" value="UniProtKB-UniRule"/>
</dbReference>
<evidence type="ECO:0000256" key="2">
    <source>
        <dbReference type="HAMAP-Rule" id="MF_00984"/>
    </source>
</evidence>
<comment type="caution">
    <text evidence="5">The sequence shown here is derived from an EMBL/GenBank/DDBJ whole genome shotgun (WGS) entry which is preliminary data.</text>
</comment>
<dbReference type="GO" id="GO:0006260">
    <property type="term" value="P:DNA replication"/>
    <property type="evidence" value="ECO:0007669"/>
    <property type="project" value="InterPro"/>
</dbReference>
<keyword evidence="1 2" id="KW-0238">DNA-binding</keyword>
<dbReference type="Proteomes" id="UP000176914">
    <property type="component" value="Unassembled WGS sequence"/>
</dbReference>
<organism evidence="5 6">
    <name type="scientific">Candidatus Kaiserbacteria bacterium RIFCSPHIGHO2_02_FULL_55_25</name>
    <dbReference type="NCBI Taxonomy" id="1798498"/>
    <lineage>
        <taxon>Bacteria</taxon>
        <taxon>Candidatus Kaiseribacteriota</taxon>
    </lineage>
</organism>
<proteinExistence type="inferred from homology"/>
<evidence type="ECO:0000256" key="3">
    <source>
        <dbReference type="PIRNR" id="PIRNR002070"/>
    </source>
</evidence>
<dbReference type="SUPFAM" id="SSF50249">
    <property type="entry name" value="Nucleic acid-binding proteins"/>
    <property type="match status" value="1"/>
</dbReference>
<feature type="region of interest" description="Disordered" evidence="4">
    <location>
        <begin position="104"/>
        <end position="151"/>
    </location>
</feature>
<dbReference type="AlphaFoldDB" id="A0A1F6E6K1"/>
<dbReference type="PROSITE" id="PS50935">
    <property type="entry name" value="SSB"/>
    <property type="match status" value="1"/>
</dbReference>
<dbReference type="InterPro" id="IPR000424">
    <property type="entry name" value="Primosome_PriB/ssb"/>
</dbReference>
<gene>
    <name evidence="5" type="ORF">A3C20_00425</name>
</gene>
<name>A0A1F6E6K1_9BACT</name>
<dbReference type="InterPro" id="IPR012340">
    <property type="entry name" value="NA-bd_OB-fold"/>
</dbReference>
<dbReference type="EMBL" id="MFLL01000027">
    <property type="protein sequence ID" value="OGG68822.1"/>
    <property type="molecule type" value="Genomic_DNA"/>
</dbReference>
<comment type="subunit">
    <text evidence="2">Homotetramer.</text>
</comment>
<evidence type="ECO:0000313" key="5">
    <source>
        <dbReference type="EMBL" id="OGG68822.1"/>
    </source>
</evidence>
<dbReference type="PIRSF" id="PIRSF002070">
    <property type="entry name" value="SSB"/>
    <property type="match status" value="1"/>
</dbReference>
<reference evidence="5 6" key="1">
    <citation type="journal article" date="2016" name="Nat. Commun.">
        <title>Thousands of microbial genomes shed light on interconnected biogeochemical processes in an aquifer system.</title>
        <authorList>
            <person name="Anantharaman K."/>
            <person name="Brown C.T."/>
            <person name="Hug L.A."/>
            <person name="Sharon I."/>
            <person name="Castelle C.J."/>
            <person name="Probst A.J."/>
            <person name="Thomas B.C."/>
            <person name="Singh A."/>
            <person name="Wilkins M.J."/>
            <person name="Karaoz U."/>
            <person name="Brodie E.L."/>
            <person name="Williams K.H."/>
            <person name="Hubbard S.S."/>
            <person name="Banfield J.F."/>
        </authorList>
    </citation>
    <scope>NUCLEOTIDE SEQUENCE [LARGE SCALE GENOMIC DNA]</scope>
</reference>
<accession>A0A1F6E6K1</accession>
<evidence type="ECO:0000256" key="1">
    <source>
        <dbReference type="ARBA" id="ARBA00023125"/>
    </source>
</evidence>
<dbReference type="InterPro" id="IPR011344">
    <property type="entry name" value="ssDNA-bd"/>
</dbReference>
<dbReference type="PANTHER" id="PTHR10302">
    <property type="entry name" value="SINGLE-STRANDED DNA-BINDING PROTEIN"/>
    <property type="match status" value="1"/>
</dbReference>
<dbReference type="Gene3D" id="2.40.50.140">
    <property type="entry name" value="Nucleic acid-binding proteins"/>
    <property type="match status" value="1"/>
</dbReference>
<dbReference type="CDD" id="cd04496">
    <property type="entry name" value="SSB_OBF"/>
    <property type="match status" value="1"/>
</dbReference>
<comment type="caution">
    <text evidence="2">Lacks conserved residue(s) required for the propagation of feature annotation.</text>
</comment>
<dbReference type="GO" id="GO:0009295">
    <property type="term" value="C:nucleoid"/>
    <property type="evidence" value="ECO:0007669"/>
    <property type="project" value="TreeGrafter"/>
</dbReference>
<evidence type="ECO:0000313" key="6">
    <source>
        <dbReference type="Proteomes" id="UP000176914"/>
    </source>
</evidence>
<protein>
    <recommendedName>
        <fullName evidence="2 3">Single-stranded DNA-binding protein</fullName>
        <shortName evidence="2">SSB</shortName>
    </recommendedName>
</protein>
<dbReference type="HAMAP" id="MF_00984">
    <property type="entry name" value="SSB"/>
    <property type="match status" value="1"/>
</dbReference>
<dbReference type="NCBIfam" id="TIGR00621">
    <property type="entry name" value="ssb"/>
    <property type="match status" value="1"/>
</dbReference>
<sequence>MYINKAILFGNLTRDPELRALPSGMNVCNFSLATNRVYKDRDGKKQEQTDFHNVVVFGRQADTVNQYLKKGSSAYVEGRIQTRSWDDKTSGEKKYRTEVVAETVQFGPRSSGTGGGGRKQDDAGATDEAPMSGGAGIEYPKDDINPDDIPF</sequence>
<dbReference type="PANTHER" id="PTHR10302:SF27">
    <property type="entry name" value="SINGLE-STRANDED DNA-BINDING PROTEIN"/>
    <property type="match status" value="1"/>
</dbReference>
<dbReference type="Pfam" id="PF00436">
    <property type="entry name" value="SSB"/>
    <property type="match status" value="1"/>
</dbReference>
<evidence type="ECO:0000256" key="4">
    <source>
        <dbReference type="SAM" id="MobiDB-lite"/>
    </source>
</evidence>